<dbReference type="Pfam" id="PF01741">
    <property type="entry name" value="MscL"/>
    <property type="match status" value="1"/>
</dbReference>
<dbReference type="PANTHER" id="PTHR30266:SF2">
    <property type="entry name" value="LARGE-CONDUCTANCE MECHANOSENSITIVE CHANNEL"/>
    <property type="match status" value="1"/>
</dbReference>
<evidence type="ECO:0000256" key="6">
    <source>
        <dbReference type="ARBA" id="ARBA00023065"/>
    </source>
</evidence>
<evidence type="ECO:0000256" key="2">
    <source>
        <dbReference type="ARBA" id="ARBA00022448"/>
    </source>
</evidence>
<feature type="non-terminal residue" evidence="11">
    <location>
        <position position="1"/>
    </location>
</feature>
<keyword evidence="7 10" id="KW-0472">Membrane</keyword>
<keyword evidence="5 10" id="KW-1133">Transmembrane helix</keyword>
<keyword evidence="8" id="KW-0407">Ion channel</keyword>
<dbReference type="GO" id="GO:0016020">
    <property type="term" value="C:membrane"/>
    <property type="evidence" value="ECO:0007669"/>
    <property type="project" value="UniProtKB-SubCell"/>
</dbReference>
<keyword evidence="6" id="KW-0406">Ion transport</keyword>
<comment type="caution">
    <text evidence="11">The sequence shown here is derived from an EMBL/GenBank/DDBJ whole genome shotgun (WGS) entry which is preliminary data.</text>
</comment>
<evidence type="ECO:0000256" key="3">
    <source>
        <dbReference type="ARBA" id="ARBA00022475"/>
    </source>
</evidence>
<dbReference type="EMBL" id="JAIFTL010000195">
    <property type="protein sequence ID" value="KAG9321583.1"/>
    <property type="molecule type" value="Genomic_DNA"/>
</dbReference>
<evidence type="ECO:0000256" key="1">
    <source>
        <dbReference type="ARBA" id="ARBA00004141"/>
    </source>
</evidence>
<evidence type="ECO:0000256" key="4">
    <source>
        <dbReference type="ARBA" id="ARBA00022692"/>
    </source>
</evidence>
<keyword evidence="2" id="KW-0813">Transport</keyword>
<evidence type="ECO:0000256" key="7">
    <source>
        <dbReference type="ARBA" id="ARBA00023136"/>
    </source>
</evidence>
<proteinExistence type="predicted"/>
<keyword evidence="3" id="KW-1003">Cell membrane</keyword>
<evidence type="ECO:0000256" key="9">
    <source>
        <dbReference type="SAM" id="MobiDB-lite"/>
    </source>
</evidence>
<evidence type="ECO:0000256" key="8">
    <source>
        <dbReference type="ARBA" id="ARBA00023303"/>
    </source>
</evidence>
<dbReference type="InterPro" id="IPR001185">
    <property type="entry name" value="MS_channel"/>
</dbReference>
<protein>
    <recommendedName>
        <fullName evidence="13">Large conductance mechanosensitive channel protein MscL</fullName>
    </recommendedName>
</protein>
<keyword evidence="4 10" id="KW-0812">Transmembrane</keyword>
<dbReference type="PANTHER" id="PTHR30266">
    <property type="entry name" value="MECHANOSENSITIVE CHANNEL MSCL"/>
    <property type="match status" value="1"/>
</dbReference>
<feature type="compositionally biased region" description="Basic and acidic residues" evidence="9">
    <location>
        <begin position="137"/>
        <end position="148"/>
    </location>
</feature>
<dbReference type="InterPro" id="IPR036019">
    <property type="entry name" value="MscL_channel"/>
</dbReference>
<evidence type="ECO:0000256" key="5">
    <source>
        <dbReference type="ARBA" id="ARBA00022989"/>
    </source>
</evidence>
<reference evidence="11" key="1">
    <citation type="submission" date="2021-07" db="EMBL/GenBank/DDBJ databases">
        <title>Draft genome of Mortierella alpina, strain LL118, isolated from an aspen leaf litter sample.</title>
        <authorList>
            <person name="Yang S."/>
            <person name="Vinatzer B.A."/>
        </authorList>
    </citation>
    <scope>NUCLEOTIDE SEQUENCE</scope>
    <source>
        <strain evidence="11">LL118</strain>
    </source>
</reference>
<dbReference type="SUPFAM" id="SSF81330">
    <property type="entry name" value="Gated mechanosensitive channel"/>
    <property type="match status" value="1"/>
</dbReference>
<dbReference type="PRINTS" id="PR01264">
    <property type="entry name" value="MECHCHANNEL"/>
</dbReference>
<dbReference type="AlphaFoldDB" id="A0A9P7ZZ35"/>
<sequence>HYLLTMPGIRERVKKSGVWNEFTEFIQQGSIIDLGVGLVIGGAFSKVLSSFVDDILTPPLGLVIAGSNLENWFIVLRPGKEGGPYQTPELAQQDGAVTENVGRFVMTAINFVLVAITLFLIIFTVNRVKRWRRARKAEHGNGDVDNTKPEPAPASGATQTCPWCNANVPLKAVKCMYCTSFLHEKVPAELLNKQPQAALIQLDG</sequence>
<evidence type="ECO:0000313" key="12">
    <source>
        <dbReference type="Proteomes" id="UP000717515"/>
    </source>
</evidence>
<dbReference type="NCBIfam" id="TIGR00220">
    <property type="entry name" value="mscL"/>
    <property type="match status" value="1"/>
</dbReference>
<evidence type="ECO:0008006" key="13">
    <source>
        <dbReference type="Google" id="ProtNLM"/>
    </source>
</evidence>
<feature type="transmembrane region" description="Helical" evidence="10">
    <location>
        <begin position="104"/>
        <end position="125"/>
    </location>
</feature>
<dbReference type="Proteomes" id="UP000717515">
    <property type="component" value="Unassembled WGS sequence"/>
</dbReference>
<gene>
    <name evidence="11" type="ORF">KVV02_001269</name>
</gene>
<dbReference type="Gene3D" id="1.10.1200.120">
    <property type="entry name" value="Large-conductance mechanosensitive channel, MscL, domain 1"/>
    <property type="match status" value="1"/>
</dbReference>
<dbReference type="InterPro" id="IPR037673">
    <property type="entry name" value="MSC/AndL"/>
</dbReference>
<evidence type="ECO:0000313" key="11">
    <source>
        <dbReference type="EMBL" id="KAG9321583.1"/>
    </source>
</evidence>
<organism evidence="11 12">
    <name type="scientific">Mortierella alpina</name>
    <name type="common">Oleaginous fungus</name>
    <name type="synonym">Mortierella renispora</name>
    <dbReference type="NCBI Taxonomy" id="64518"/>
    <lineage>
        <taxon>Eukaryota</taxon>
        <taxon>Fungi</taxon>
        <taxon>Fungi incertae sedis</taxon>
        <taxon>Mucoromycota</taxon>
        <taxon>Mortierellomycotina</taxon>
        <taxon>Mortierellomycetes</taxon>
        <taxon>Mortierellales</taxon>
        <taxon>Mortierellaceae</taxon>
        <taxon>Mortierella</taxon>
    </lineage>
</organism>
<dbReference type="GO" id="GO:0008381">
    <property type="term" value="F:mechanosensitive monoatomic ion channel activity"/>
    <property type="evidence" value="ECO:0007669"/>
    <property type="project" value="InterPro"/>
</dbReference>
<feature type="region of interest" description="Disordered" evidence="9">
    <location>
        <begin position="137"/>
        <end position="156"/>
    </location>
</feature>
<name>A0A9P7ZZ35_MORAP</name>
<comment type="subcellular location">
    <subcellularLocation>
        <location evidence="1">Membrane</location>
        <topology evidence="1">Multi-pass membrane protein</topology>
    </subcellularLocation>
</comment>
<accession>A0A9P7ZZ35</accession>
<evidence type="ECO:0000256" key="10">
    <source>
        <dbReference type="SAM" id="Phobius"/>
    </source>
</evidence>